<dbReference type="Proteomes" id="UP000019063">
    <property type="component" value="Unassembled WGS sequence"/>
</dbReference>
<dbReference type="STRING" id="1379903.ATO8_03941"/>
<comment type="similarity">
    <text evidence="1 2">Belongs to the RNase T2 family.</text>
</comment>
<dbReference type="InterPro" id="IPR018188">
    <property type="entry name" value="RNase_T2_His_AS_1"/>
</dbReference>
<organism evidence="4 5">
    <name type="scientific">Roseivivax marinus</name>
    <dbReference type="NCBI Taxonomy" id="1379903"/>
    <lineage>
        <taxon>Bacteria</taxon>
        <taxon>Pseudomonadati</taxon>
        <taxon>Pseudomonadota</taxon>
        <taxon>Alphaproteobacteria</taxon>
        <taxon>Rhodobacterales</taxon>
        <taxon>Roseobacteraceae</taxon>
        <taxon>Roseivivax</taxon>
    </lineage>
</organism>
<dbReference type="eggNOG" id="COG3719">
    <property type="taxonomic scope" value="Bacteria"/>
</dbReference>
<keyword evidence="5" id="KW-1185">Reference proteome</keyword>
<dbReference type="GO" id="GO:0006401">
    <property type="term" value="P:RNA catabolic process"/>
    <property type="evidence" value="ECO:0007669"/>
    <property type="project" value="UniProtKB-ARBA"/>
</dbReference>
<dbReference type="InterPro" id="IPR033130">
    <property type="entry name" value="RNase_T2_His_AS_2"/>
</dbReference>
<dbReference type="PROSITE" id="PS00531">
    <property type="entry name" value="RNASE_T2_2"/>
    <property type="match status" value="1"/>
</dbReference>
<accession>W4HMM8</accession>
<dbReference type="Pfam" id="PF00445">
    <property type="entry name" value="Ribonuclease_T2"/>
    <property type="match status" value="1"/>
</dbReference>
<dbReference type="InterPro" id="IPR039378">
    <property type="entry name" value="RNase_T2_prok"/>
</dbReference>
<evidence type="ECO:0000313" key="5">
    <source>
        <dbReference type="Proteomes" id="UP000019063"/>
    </source>
</evidence>
<name>W4HMM8_9RHOB</name>
<dbReference type="SUPFAM" id="SSF55895">
    <property type="entry name" value="Ribonuclease Rh-like"/>
    <property type="match status" value="1"/>
</dbReference>
<dbReference type="EMBL" id="AQQW01000002">
    <property type="protein sequence ID" value="ETW14012.1"/>
    <property type="molecule type" value="Genomic_DNA"/>
</dbReference>
<comment type="caution">
    <text evidence="4">The sequence shown here is derived from an EMBL/GenBank/DDBJ whole genome shotgun (WGS) entry which is preliminary data.</text>
</comment>
<dbReference type="PANTHER" id="PTHR11240">
    <property type="entry name" value="RIBONUCLEASE T2"/>
    <property type="match status" value="1"/>
</dbReference>
<evidence type="ECO:0000256" key="3">
    <source>
        <dbReference type="SAM" id="SignalP"/>
    </source>
</evidence>
<reference evidence="4 5" key="1">
    <citation type="journal article" date="2014" name="Antonie Van Leeuwenhoek">
        <title>Roseivivax atlanticus sp. nov., isolated from surface seawater of the Atlantic Ocean.</title>
        <authorList>
            <person name="Li G."/>
            <person name="Lai Q."/>
            <person name="Liu X."/>
            <person name="Sun F."/>
            <person name="Shao Z."/>
        </authorList>
    </citation>
    <scope>NUCLEOTIDE SEQUENCE [LARGE SCALE GENOMIC DNA]</scope>
    <source>
        <strain evidence="4 5">22II-s10s</strain>
    </source>
</reference>
<dbReference type="PATRIC" id="fig|1317118.6.peg.814"/>
<feature type="chain" id="PRO_5004843219" evidence="3">
    <location>
        <begin position="19"/>
        <end position="209"/>
    </location>
</feature>
<dbReference type="Gene3D" id="3.90.730.10">
    <property type="entry name" value="Ribonuclease T2-like"/>
    <property type="match status" value="1"/>
</dbReference>
<dbReference type="PANTHER" id="PTHR11240:SF22">
    <property type="entry name" value="RIBONUCLEASE T2"/>
    <property type="match status" value="1"/>
</dbReference>
<dbReference type="RefSeq" id="WP_043842239.1">
    <property type="nucleotide sequence ID" value="NZ_AQQW01000002.1"/>
</dbReference>
<dbReference type="InterPro" id="IPR036430">
    <property type="entry name" value="RNase_T2-like_sf"/>
</dbReference>
<dbReference type="GO" id="GO:0033897">
    <property type="term" value="F:ribonuclease T2 activity"/>
    <property type="evidence" value="ECO:0007669"/>
    <property type="project" value="InterPro"/>
</dbReference>
<evidence type="ECO:0000256" key="1">
    <source>
        <dbReference type="ARBA" id="ARBA00007469"/>
    </source>
</evidence>
<dbReference type="InterPro" id="IPR001568">
    <property type="entry name" value="RNase_T2-like"/>
</dbReference>
<proteinExistence type="inferred from homology"/>
<sequence length="209" mass="22780">MLGRAALALILSATLARAEGEPAGRFDYYVLSMSWSPTWCALEGEARGAAQCDRPLGWVLHGLWPQYEAGWPSYCPTEAAPPTPRQSAAMEDVMGSTGLAAYQWRKHGTCSGLSASDYLNTARRAFESVHRPEVLRRLKDAVTLPAEVVEEAFLEANPGWEADMVTITCRSGRIQEARLCLTKSLEPVPCGADVVRDCTARDALLAPVR</sequence>
<dbReference type="CDD" id="cd01062">
    <property type="entry name" value="RNase_T2_prok"/>
    <property type="match status" value="1"/>
</dbReference>
<dbReference type="PROSITE" id="PS00530">
    <property type="entry name" value="RNASE_T2_1"/>
    <property type="match status" value="1"/>
</dbReference>
<protein>
    <submittedName>
        <fullName evidence="4">Ribonuclease T2</fullName>
    </submittedName>
</protein>
<evidence type="ECO:0000313" key="4">
    <source>
        <dbReference type="EMBL" id="ETW14012.1"/>
    </source>
</evidence>
<evidence type="ECO:0000256" key="2">
    <source>
        <dbReference type="RuleBase" id="RU004328"/>
    </source>
</evidence>
<gene>
    <name evidence="4" type="ORF">ATO8_03941</name>
</gene>
<dbReference type="GO" id="GO:0003723">
    <property type="term" value="F:RNA binding"/>
    <property type="evidence" value="ECO:0007669"/>
    <property type="project" value="InterPro"/>
</dbReference>
<keyword evidence="3" id="KW-0732">Signal</keyword>
<feature type="signal peptide" evidence="3">
    <location>
        <begin position="1"/>
        <end position="18"/>
    </location>
</feature>
<dbReference type="AlphaFoldDB" id="W4HMM8"/>